<protein>
    <submittedName>
        <fullName evidence="1">Uncharacterized protein</fullName>
    </submittedName>
</protein>
<dbReference type="Proteomes" id="UP000003973">
    <property type="component" value="Unassembled WGS sequence"/>
</dbReference>
<keyword evidence="2" id="KW-1185">Reference proteome</keyword>
<proteinExistence type="predicted"/>
<gene>
    <name evidence="1" type="ORF">OFAG_02157</name>
</gene>
<organism evidence="1 2">
    <name type="scientific">Oxalobacter paraformigenes</name>
    <dbReference type="NCBI Taxonomy" id="556268"/>
    <lineage>
        <taxon>Bacteria</taxon>
        <taxon>Pseudomonadati</taxon>
        <taxon>Pseudomonadota</taxon>
        <taxon>Betaproteobacteria</taxon>
        <taxon>Burkholderiales</taxon>
        <taxon>Oxalobacteraceae</taxon>
        <taxon>Oxalobacter</taxon>
    </lineage>
</organism>
<accession>T5LQR7</accession>
<evidence type="ECO:0000313" key="1">
    <source>
        <dbReference type="EMBL" id="EQM95285.1"/>
    </source>
</evidence>
<dbReference type="EMBL" id="ACDP02000008">
    <property type="protein sequence ID" value="EQM95285.1"/>
    <property type="molecule type" value="Genomic_DNA"/>
</dbReference>
<dbReference type="AlphaFoldDB" id="T5LQR7"/>
<dbReference type="HOGENOM" id="CLU_2634698_0_0_4"/>
<evidence type="ECO:0000313" key="2">
    <source>
        <dbReference type="Proteomes" id="UP000003973"/>
    </source>
</evidence>
<reference evidence="1" key="1">
    <citation type="submission" date="2011-10" db="EMBL/GenBank/DDBJ databases">
        <title>The Genome Sequence of Oxalobacter formigenes HOxBLS.</title>
        <authorList>
            <consortium name="The Broad Institute Genome Sequencing Platform"/>
            <person name="Earl A."/>
            <person name="Ward D."/>
            <person name="Feldgarden M."/>
            <person name="Gevers D."/>
            <person name="Allison M.J."/>
            <person name="Humphrey S."/>
            <person name="Young S.K."/>
            <person name="Zeng Q."/>
            <person name="Gargeya S."/>
            <person name="Fitzgerald M."/>
            <person name="Haas B."/>
            <person name="Abouelleil A."/>
            <person name="Alvarado L."/>
            <person name="Arachchi H.M."/>
            <person name="Berlin A."/>
            <person name="Brown A."/>
            <person name="Chapman S.B."/>
            <person name="Chen Z."/>
            <person name="Dunbar C."/>
            <person name="Freedman E."/>
            <person name="Gearin G."/>
            <person name="Goldberg J."/>
            <person name="Griggs A."/>
            <person name="Gujja S."/>
            <person name="Heiman D."/>
            <person name="Howarth C."/>
            <person name="Larson L."/>
            <person name="Lui A."/>
            <person name="MacDonald P.J.P."/>
            <person name="Montmayeur A."/>
            <person name="Murphy C."/>
            <person name="Neiman D."/>
            <person name="Pearson M."/>
            <person name="Priest M."/>
            <person name="Roberts A."/>
            <person name="Saif S."/>
            <person name="Shea T."/>
            <person name="Shenoy N."/>
            <person name="Sisk P."/>
            <person name="Stolte C."/>
            <person name="Sykes S."/>
            <person name="Wortman J."/>
            <person name="Nusbaum C."/>
            <person name="Birren B."/>
        </authorList>
    </citation>
    <scope>NUCLEOTIDE SEQUENCE [LARGE SCALE GENOMIC DNA]</scope>
    <source>
        <strain evidence="1">HOxBLS</strain>
    </source>
</reference>
<dbReference type="RefSeq" id="WP_020994904.1">
    <property type="nucleotide sequence ID" value="NZ_CABMNL010000001.1"/>
</dbReference>
<comment type="caution">
    <text evidence="1">The sequence shown here is derived from an EMBL/GenBank/DDBJ whole genome shotgun (WGS) entry which is preliminary data.</text>
</comment>
<sequence>MNGSARNKKYRPVPVWMRHAPVPQEKPETALHRPRSRYTKPSIVLSGACRNETFARMSSLSLCRNLVALAKKKPEKT</sequence>
<name>T5LQR7_9BURK</name>